<protein>
    <submittedName>
        <fullName evidence="1">Uncharacterized protein</fullName>
    </submittedName>
</protein>
<name>A0A5B9PG93_9BACT</name>
<evidence type="ECO:0000313" key="2">
    <source>
        <dbReference type="Proteomes" id="UP000322214"/>
    </source>
</evidence>
<sequence length="75" mass="8457">MFEMTLGLHLPSSVWIRHREFNKETIAKREGSVGSQSRLESEFHIFASESEFLDSQSDEEITDVGHLANGCSICV</sequence>
<proteinExistence type="predicted"/>
<reference evidence="1 2" key="1">
    <citation type="submission" date="2019-08" db="EMBL/GenBank/DDBJ databases">
        <title>Deep-cultivation of Planctomycetes and their phenomic and genomic characterization uncovers novel biology.</title>
        <authorList>
            <person name="Wiegand S."/>
            <person name="Jogler M."/>
            <person name="Boedeker C."/>
            <person name="Pinto D."/>
            <person name="Vollmers J."/>
            <person name="Rivas-Marin E."/>
            <person name="Kohn T."/>
            <person name="Peeters S.H."/>
            <person name="Heuer A."/>
            <person name="Rast P."/>
            <person name="Oberbeckmann S."/>
            <person name="Bunk B."/>
            <person name="Jeske O."/>
            <person name="Meyerdierks A."/>
            <person name="Storesund J.E."/>
            <person name="Kallscheuer N."/>
            <person name="Luecker S."/>
            <person name="Lage O.M."/>
            <person name="Pohl T."/>
            <person name="Merkel B.J."/>
            <person name="Hornburger P."/>
            <person name="Mueller R.-W."/>
            <person name="Bruemmer F."/>
            <person name="Labrenz M."/>
            <person name="Spormann A.M."/>
            <person name="Op den Camp H."/>
            <person name="Overmann J."/>
            <person name="Amann R."/>
            <person name="Jetten M.S.M."/>
            <person name="Mascher T."/>
            <person name="Medema M.H."/>
            <person name="Devos D.P."/>
            <person name="Kaster A.-K."/>
            <person name="Ovreas L."/>
            <person name="Rohde M."/>
            <person name="Galperin M.Y."/>
            <person name="Jogler C."/>
        </authorList>
    </citation>
    <scope>NUCLEOTIDE SEQUENCE [LARGE SCALE GENOMIC DNA]</scope>
    <source>
        <strain evidence="1 2">FC18</strain>
    </source>
</reference>
<dbReference type="AlphaFoldDB" id="A0A5B9PG93"/>
<organism evidence="1 2">
    <name type="scientific">Mariniblastus fucicola</name>
    <dbReference type="NCBI Taxonomy" id="980251"/>
    <lineage>
        <taxon>Bacteria</taxon>
        <taxon>Pseudomonadati</taxon>
        <taxon>Planctomycetota</taxon>
        <taxon>Planctomycetia</taxon>
        <taxon>Pirellulales</taxon>
        <taxon>Pirellulaceae</taxon>
        <taxon>Mariniblastus</taxon>
    </lineage>
</organism>
<accession>A0A5B9PG93</accession>
<dbReference type="EMBL" id="CP042912">
    <property type="protein sequence ID" value="QEG24619.1"/>
    <property type="molecule type" value="Genomic_DNA"/>
</dbReference>
<gene>
    <name evidence="1" type="ORF">MFFC18_45400</name>
</gene>
<dbReference type="KEGG" id="mff:MFFC18_45400"/>
<evidence type="ECO:0000313" key="1">
    <source>
        <dbReference type="EMBL" id="QEG24619.1"/>
    </source>
</evidence>
<keyword evidence="2" id="KW-1185">Reference proteome</keyword>
<dbReference type="Proteomes" id="UP000322214">
    <property type="component" value="Chromosome"/>
</dbReference>